<feature type="compositionally biased region" description="Acidic residues" evidence="1">
    <location>
        <begin position="38"/>
        <end position="54"/>
    </location>
</feature>
<evidence type="ECO:0000313" key="2">
    <source>
        <dbReference type="EMBL" id="KAF3499214.1"/>
    </source>
</evidence>
<feature type="region of interest" description="Disordered" evidence="1">
    <location>
        <begin position="1"/>
        <end position="20"/>
    </location>
</feature>
<accession>A0A8S9N2K4</accession>
<name>A0A8S9N2K4_BRACR</name>
<feature type="compositionally biased region" description="Basic and acidic residues" evidence="1">
    <location>
        <begin position="55"/>
        <end position="73"/>
    </location>
</feature>
<gene>
    <name evidence="2" type="ORF">F2Q69_00041597</name>
</gene>
<evidence type="ECO:0000313" key="3">
    <source>
        <dbReference type="Proteomes" id="UP000712600"/>
    </source>
</evidence>
<dbReference type="Proteomes" id="UP000712600">
    <property type="component" value="Unassembled WGS sequence"/>
</dbReference>
<comment type="caution">
    <text evidence="2">The sequence shown here is derived from an EMBL/GenBank/DDBJ whole genome shotgun (WGS) entry which is preliminary data.</text>
</comment>
<proteinExistence type="predicted"/>
<organism evidence="2 3">
    <name type="scientific">Brassica cretica</name>
    <name type="common">Mustard</name>
    <dbReference type="NCBI Taxonomy" id="69181"/>
    <lineage>
        <taxon>Eukaryota</taxon>
        <taxon>Viridiplantae</taxon>
        <taxon>Streptophyta</taxon>
        <taxon>Embryophyta</taxon>
        <taxon>Tracheophyta</taxon>
        <taxon>Spermatophyta</taxon>
        <taxon>Magnoliopsida</taxon>
        <taxon>eudicotyledons</taxon>
        <taxon>Gunneridae</taxon>
        <taxon>Pentapetalae</taxon>
        <taxon>rosids</taxon>
        <taxon>malvids</taxon>
        <taxon>Brassicales</taxon>
        <taxon>Brassicaceae</taxon>
        <taxon>Brassiceae</taxon>
        <taxon>Brassica</taxon>
    </lineage>
</organism>
<sequence>MEEEIARKRSSVENDGKQTLDIGIKEDEVIGEMVAGLDGEDENLEYEMMEDGEEEAGRREGASDPKEEKEHQIPKKKNGKITAAAMGGNAKKRLVQIFVSPRKKAMAKQVSKAGDKGPGPTKKALVKPKPDHD</sequence>
<dbReference type="EMBL" id="QGKX02001621">
    <property type="protein sequence ID" value="KAF3499214.1"/>
    <property type="molecule type" value="Genomic_DNA"/>
</dbReference>
<feature type="region of interest" description="Disordered" evidence="1">
    <location>
        <begin position="36"/>
        <end position="87"/>
    </location>
</feature>
<reference evidence="2" key="1">
    <citation type="submission" date="2019-12" db="EMBL/GenBank/DDBJ databases">
        <title>Genome sequencing and annotation of Brassica cretica.</title>
        <authorList>
            <person name="Studholme D.J."/>
            <person name="Sarris P."/>
        </authorList>
    </citation>
    <scope>NUCLEOTIDE SEQUENCE</scope>
    <source>
        <strain evidence="2">PFS-109/04</strain>
        <tissue evidence="2">Leaf</tissue>
    </source>
</reference>
<dbReference type="AlphaFoldDB" id="A0A8S9N2K4"/>
<feature type="region of interest" description="Disordered" evidence="1">
    <location>
        <begin position="102"/>
        <end position="133"/>
    </location>
</feature>
<evidence type="ECO:0000256" key="1">
    <source>
        <dbReference type="SAM" id="MobiDB-lite"/>
    </source>
</evidence>
<protein>
    <submittedName>
        <fullName evidence="2">Uncharacterized protein</fullName>
    </submittedName>
</protein>